<dbReference type="AlphaFoldDB" id="A0A0F9BWW8"/>
<proteinExistence type="predicted"/>
<name>A0A0F9BWW8_9ZZZZ</name>
<gene>
    <name evidence="2" type="ORF">LCGC14_2678580</name>
</gene>
<reference evidence="2" key="1">
    <citation type="journal article" date="2015" name="Nature">
        <title>Complex archaea that bridge the gap between prokaryotes and eukaryotes.</title>
        <authorList>
            <person name="Spang A."/>
            <person name="Saw J.H."/>
            <person name="Jorgensen S.L."/>
            <person name="Zaremba-Niedzwiedzka K."/>
            <person name="Martijn J."/>
            <person name="Lind A.E."/>
            <person name="van Eijk R."/>
            <person name="Schleper C."/>
            <person name="Guy L."/>
            <person name="Ettema T.J."/>
        </authorList>
    </citation>
    <scope>NUCLEOTIDE SEQUENCE</scope>
</reference>
<feature type="non-terminal residue" evidence="2">
    <location>
        <position position="23"/>
    </location>
</feature>
<accession>A0A0F9BWW8</accession>
<evidence type="ECO:0000313" key="2">
    <source>
        <dbReference type="EMBL" id="KKK94864.1"/>
    </source>
</evidence>
<feature type="compositionally biased region" description="Polar residues" evidence="1">
    <location>
        <begin position="13"/>
        <end position="23"/>
    </location>
</feature>
<organism evidence="2">
    <name type="scientific">marine sediment metagenome</name>
    <dbReference type="NCBI Taxonomy" id="412755"/>
    <lineage>
        <taxon>unclassified sequences</taxon>
        <taxon>metagenomes</taxon>
        <taxon>ecological metagenomes</taxon>
    </lineage>
</organism>
<protein>
    <submittedName>
        <fullName evidence="2">Uncharacterized protein</fullName>
    </submittedName>
</protein>
<feature type="region of interest" description="Disordered" evidence="1">
    <location>
        <begin position="1"/>
        <end position="23"/>
    </location>
</feature>
<comment type="caution">
    <text evidence="2">The sequence shown here is derived from an EMBL/GenBank/DDBJ whole genome shotgun (WGS) entry which is preliminary data.</text>
</comment>
<sequence length="23" mass="2697">MAYQTRGRDPLFDSNTQAALERR</sequence>
<feature type="compositionally biased region" description="Basic and acidic residues" evidence="1">
    <location>
        <begin position="1"/>
        <end position="11"/>
    </location>
</feature>
<dbReference type="EMBL" id="LAZR01047162">
    <property type="protein sequence ID" value="KKK94864.1"/>
    <property type="molecule type" value="Genomic_DNA"/>
</dbReference>
<evidence type="ECO:0000256" key="1">
    <source>
        <dbReference type="SAM" id="MobiDB-lite"/>
    </source>
</evidence>